<evidence type="ECO:0000256" key="7">
    <source>
        <dbReference type="ARBA" id="ARBA00022777"/>
    </source>
</evidence>
<keyword evidence="17" id="KW-1185">Reference proteome</keyword>
<feature type="transmembrane region" description="Helical" evidence="11">
    <location>
        <begin position="156"/>
        <end position="179"/>
    </location>
</feature>
<dbReference type="SMART" id="SM00086">
    <property type="entry name" value="PAC"/>
    <property type="match status" value="2"/>
</dbReference>
<sequence length="806" mass="89858">MRISLKWKVITGCVLLEIIALVIIAGVNFNISNDYLEQIAQHQLQNLKSCLTNEIVHRSLEVQTDSVSSIISSCQIPDSSAYVLLFDKNSRLVDQKGWPGAPLAPKTELSAVTSAVAKLPNKLPRFDSTTPVFSSGYSQIMFGGTTVYKVKAQTELALKTLMLSLLAVVISVLFFWFVASRLGRHLKTLENATKEILKGNYDVSIDYLDDNEIGRVGFAINLITDTLKNEIQALKKSEESERKTAERMLNVIDSVPDFMLLSRMSDGYVIYANVGVEKMTGFSYDELVGKTMNDVDMGITSEQRNDWQNQLIQKGALTNYETIIKHKSGSLINVLVSASLLEIDDAYHVLIICRDITDRKLVEAAVAHANRQLNYVLDAASEIAIIATDIHGIVQMFNRGAEKMLGYRARESIGKPLRLDVHDKDELKLRSQELSHQFSREIPLQEVLMLIPAKQGSETRNWTYICKNGDRLKVSLTVTRVLDGMGKIVGFLGIARDITLQLHAEQALQELNYQLEKRVEERTAELEETNRNLAQTMHNLQLAQTELVRSEKLTALGDIVAVVAHEINTPIGNCLTVATTMRDQCNELEVEITNGTIRKSSLSKYIADNKTGMDILIRGLNRSSELITNFKQVAVDQTSEQRRTFKLNQVINEVVALLMPMLRKTPYRLDITIPEYIVMDSYPGPIEQIISNFINNSVLHAFEGAESGTMTLTAILQHNYVAIEFSDDGKGIPENHLNRIFDPFFTTKLGRGGTGLGLNIVHNIVKKMLGGQIEVSSRAGRGTAFMMLLPLVAPNVTSVEKRSALV</sequence>
<dbReference type="NCBIfam" id="TIGR00229">
    <property type="entry name" value="sensory_box"/>
    <property type="match status" value="2"/>
</dbReference>
<dbReference type="PANTHER" id="PTHR43065">
    <property type="entry name" value="SENSOR HISTIDINE KINASE"/>
    <property type="match status" value="1"/>
</dbReference>
<dbReference type="OrthoDB" id="9177862at2"/>
<dbReference type="Gene3D" id="1.10.287.130">
    <property type="match status" value="1"/>
</dbReference>
<dbReference type="EMBL" id="SMYL01000001">
    <property type="protein sequence ID" value="TDK68488.1"/>
    <property type="molecule type" value="Genomic_DNA"/>
</dbReference>
<dbReference type="InterPro" id="IPR003660">
    <property type="entry name" value="HAMP_dom"/>
</dbReference>
<dbReference type="AlphaFoldDB" id="A0A4R5W5Y7"/>
<feature type="domain" description="PAC" evidence="14">
    <location>
        <begin position="458"/>
        <end position="510"/>
    </location>
</feature>
<gene>
    <name evidence="16" type="ORF">E2I14_02815</name>
</gene>
<evidence type="ECO:0000256" key="1">
    <source>
        <dbReference type="ARBA" id="ARBA00000085"/>
    </source>
</evidence>
<dbReference type="GO" id="GO:0005524">
    <property type="term" value="F:ATP binding"/>
    <property type="evidence" value="ECO:0007669"/>
    <property type="project" value="UniProtKB-KW"/>
</dbReference>
<accession>A0A4R5W5Y7</accession>
<feature type="domain" description="HAMP" evidence="15">
    <location>
        <begin position="180"/>
        <end position="232"/>
    </location>
</feature>
<dbReference type="PROSITE" id="PS50112">
    <property type="entry name" value="PAS"/>
    <property type="match status" value="2"/>
</dbReference>
<keyword evidence="4" id="KW-0597">Phosphoprotein</keyword>
<dbReference type="InterPro" id="IPR004358">
    <property type="entry name" value="Sig_transdc_His_kin-like_C"/>
</dbReference>
<keyword evidence="8" id="KW-0067">ATP-binding</keyword>
<dbReference type="Pfam" id="PF02518">
    <property type="entry name" value="HATPase_c"/>
    <property type="match status" value="1"/>
</dbReference>
<dbReference type="InterPro" id="IPR001610">
    <property type="entry name" value="PAC"/>
</dbReference>
<dbReference type="GO" id="GO:0004673">
    <property type="term" value="F:protein histidine kinase activity"/>
    <property type="evidence" value="ECO:0007669"/>
    <property type="project" value="UniProtKB-EC"/>
</dbReference>
<dbReference type="InterPro" id="IPR000700">
    <property type="entry name" value="PAS-assoc_C"/>
</dbReference>
<dbReference type="Gene3D" id="3.30.565.10">
    <property type="entry name" value="Histidine kinase-like ATPase, C-terminal domain"/>
    <property type="match status" value="1"/>
</dbReference>
<evidence type="ECO:0000256" key="9">
    <source>
        <dbReference type="ARBA" id="ARBA00023012"/>
    </source>
</evidence>
<dbReference type="SMART" id="SM00304">
    <property type="entry name" value="HAMP"/>
    <property type="match status" value="1"/>
</dbReference>
<dbReference type="CDD" id="cd06225">
    <property type="entry name" value="HAMP"/>
    <property type="match status" value="1"/>
</dbReference>
<evidence type="ECO:0000313" key="16">
    <source>
        <dbReference type="EMBL" id="TDK68488.1"/>
    </source>
</evidence>
<keyword evidence="7" id="KW-0418">Kinase</keyword>
<dbReference type="Pfam" id="PF13426">
    <property type="entry name" value="PAS_9"/>
    <property type="match status" value="1"/>
</dbReference>
<dbReference type="Proteomes" id="UP000294829">
    <property type="component" value="Unassembled WGS sequence"/>
</dbReference>
<keyword evidence="5" id="KW-0808">Transferase</keyword>
<dbReference type="GO" id="GO:0000160">
    <property type="term" value="P:phosphorelay signal transduction system"/>
    <property type="evidence" value="ECO:0007669"/>
    <property type="project" value="UniProtKB-KW"/>
</dbReference>
<keyword evidence="10" id="KW-0175">Coiled coil</keyword>
<feature type="transmembrane region" description="Helical" evidence="11">
    <location>
        <begin position="7"/>
        <end position="27"/>
    </location>
</feature>
<dbReference type="PROSITE" id="PS50885">
    <property type="entry name" value="HAMP"/>
    <property type="match status" value="1"/>
</dbReference>
<feature type="domain" description="Histidine kinase" evidence="12">
    <location>
        <begin position="562"/>
        <end position="793"/>
    </location>
</feature>
<comment type="subcellular location">
    <subcellularLocation>
        <location evidence="2">Membrane</location>
    </subcellularLocation>
</comment>
<dbReference type="PRINTS" id="PR00344">
    <property type="entry name" value="BCTRLSENSOR"/>
</dbReference>
<evidence type="ECO:0000256" key="11">
    <source>
        <dbReference type="SAM" id="Phobius"/>
    </source>
</evidence>
<dbReference type="SMART" id="SM00091">
    <property type="entry name" value="PAS"/>
    <property type="match status" value="2"/>
</dbReference>
<dbReference type="InterPro" id="IPR003594">
    <property type="entry name" value="HATPase_dom"/>
</dbReference>
<dbReference type="SUPFAM" id="SSF55874">
    <property type="entry name" value="ATPase domain of HSP90 chaperone/DNA topoisomerase II/histidine kinase"/>
    <property type="match status" value="1"/>
</dbReference>
<comment type="caution">
    <text evidence="16">The sequence shown here is derived from an EMBL/GenBank/DDBJ whole genome shotgun (WGS) entry which is preliminary data.</text>
</comment>
<dbReference type="InterPro" id="IPR013767">
    <property type="entry name" value="PAS_fold"/>
</dbReference>
<keyword evidence="9" id="KW-0902">Two-component regulatory system</keyword>
<dbReference type="SUPFAM" id="SSF55785">
    <property type="entry name" value="PYP-like sensor domain (PAS domain)"/>
    <property type="match status" value="2"/>
</dbReference>
<keyword evidence="11" id="KW-0812">Transmembrane</keyword>
<dbReference type="GO" id="GO:0016020">
    <property type="term" value="C:membrane"/>
    <property type="evidence" value="ECO:0007669"/>
    <property type="project" value="UniProtKB-SubCell"/>
</dbReference>
<evidence type="ECO:0000256" key="2">
    <source>
        <dbReference type="ARBA" id="ARBA00004370"/>
    </source>
</evidence>
<dbReference type="GO" id="GO:0006355">
    <property type="term" value="P:regulation of DNA-templated transcription"/>
    <property type="evidence" value="ECO:0007669"/>
    <property type="project" value="InterPro"/>
</dbReference>
<name>A0A4R5W5Y7_9BURK</name>
<feature type="coiled-coil region" evidence="10">
    <location>
        <begin position="512"/>
        <end position="546"/>
    </location>
</feature>
<evidence type="ECO:0000259" key="13">
    <source>
        <dbReference type="PROSITE" id="PS50112"/>
    </source>
</evidence>
<feature type="domain" description="PAS" evidence="13">
    <location>
        <begin position="369"/>
        <end position="441"/>
    </location>
</feature>
<dbReference type="CDD" id="cd00130">
    <property type="entry name" value="PAS"/>
    <property type="match status" value="2"/>
</dbReference>
<dbReference type="InterPro" id="IPR005467">
    <property type="entry name" value="His_kinase_dom"/>
</dbReference>
<dbReference type="PROSITE" id="PS50113">
    <property type="entry name" value="PAC"/>
    <property type="match status" value="1"/>
</dbReference>
<dbReference type="PROSITE" id="PS50109">
    <property type="entry name" value="HIS_KIN"/>
    <property type="match status" value="1"/>
</dbReference>
<dbReference type="InterPro" id="IPR036890">
    <property type="entry name" value="HATPase_C_sf"/>
</dbReference>
<evidence type="ECO:0000259" key="15">
    <source>
        <dbReference type="PROSITE" id="PS50885"/>
    </source>
</evidence>
<evidence type="ECO:0000256" key="5">
    <source>
        <dbReference type="ARBA" id="ARBA00022679"/>
    </source>
</evidence>
<dbReference type="EC" id="2.7.13.3" evidence="3"/>
<dbReference type="InterPro" id="IPR035965">
    <property type="entry name" value="PAS-like_dom_sf"/>
</dbReference>
<comment type="catalytic activity">
    <reaction evidence="1">
        <text>ATP + protein L-histidine = ADP + protein N-phospho-L-histidine.</text>
        <dbReference type="EC" id="2.7.13.3"/>
    </reaction>
</comment>
<evidence type="ECO:0000259" key="12">
    <source>
        <dbReference type="PROSITE" id="PS50109"/>
    </source>
</evidence>
<dbReference type="Pfam" id="PF00989">
    <property type="entry name" value="PAS"/>
    <property type="match status" value="1"/>
</dbReference>
<reference evidence="16 17" key="1">
    <citation type="submission" date="2019-03" db="EMBL/GenBank/DDBJ databases">
        <title>Sapientia aquatica gen. nov., sp. nov., isolated from a crater lake.</title>
        <authorList>
            <person name="Felfoldi T."/>
            <person name="Szabo A."/>
            <person name="Toth E."/>
            <person name="Schumann P."/>
            <person name="Keki Z."/>
            <person name="Marialigeti K."/>
            <person name="Mathe I."/>
        </authorList>
    </citation>
    <scope>NUCLEOTIDE SEQUENCE [LARGE SCALE GENOMIC DNA]</scope>
    <source>
        <strain evidence="16 17">SA-152</strain>
    </source>
</reference>
<evidence type="ECO:0000256" key="10">
    <source>
        <dbReference type="SAM" id="Coils"/>
    </source>
</evidence>
<organism evidence="16 17">
    <name type="scientific">Sapientia aquatica</name>
    <dbReference type="NCBI Taxonomy" id="1549640"/>
    <lineage>
        <taxon>Bacteria</taxon>
        <taxon>Pseudomonadati</taxon>
        <taxon>Pseudomonadota</taxon>
        <taxon>Betaproteobacteria</taxon>
        <taxon>Burkholderiales</taxon>
        <taxon>Oxalobacteraceae</taxon>
        <taxon>Sapientia</taxon>
    </lineage>
</organism>
<dbReference type="Gene3D" id="3.30.450.20">
    <property type="entry name" value="PAS domain"/>
    <property type="match status" value="2"/>
</dbReference>
<evidence type="ECO:0000256" key="4">
    <source>
        <dbReference type="ARBA" id="ARBA00022553"/>
    </source>
</evidence>
<keyword evidence="11" id="KW-1133">Transmembrane helix</keyword>
<evidence type="ECO:0000259" key="14">
    <source>
        <dbReference type="PROSITE" id="PS50113"/>
    </source>
</evidence>
<dbReference type="SMART" id="SM00387">
    <property type="entry name" value="HATPase_c"/>
    <property type="match status" value="1"/>
</dbReference>
<dbReference type="InterPro" id="IPR000014">
    <property type="entry name" value="PAS"/>
</dbReference>
<keyword evidence="11" id="KW-0472">Membrane</keyword>
<evidence type="ECO:0000256" key="8">
    <source>
        <dbReference type="ARBA" id="ARBA00022840"/>
    </source>
</evidence>
<proteinExistence type="predicted"/>
<keyword evidence="6" id="KW-0547">Nucleotide-binding</keyword>
<evidence type="ECO:0000256" key="3">
    <source>
        <dbReference type="ARBA" id="ARBA00012438"/>
    </source>
</evidence>
<protein>
    <recommendedName>
        <fullName evidence="3">histidine kinase</fullName>
        <ecNumber evidence="3">2.7.13.3</ecNumber>
    </recommendedName>
</protein>
<dbReference type="RefSeq" id="WP_133325189.1">
    <property type="nucleotide sequence ID" value="NZ_SMYL01000001.1"/>
</dbReference>
<feature type="domain" description="PAS" evidence="13">
    <location>
        <begin position="244"/>
        <end position="292"/>
    </location>
</feature>
<evidence type="ECO:0000313" key="17">
    <source>
        <dbReference type="Proteomes" id="UP000294829"/>
    </source>
</evidence>
<evidence type="ECO:0000256" key="6">
    <source>
        <dbReference type="ARBA" id="ARBA00022741"/>
    </source>
</evidence>
<dbReference type="Gene3D" id="6.10.340.10">
    <property type="match status" value="1"/>
</dbReference>